<proteinExistence type="inferred from homology"/>
<dbReference type="Pfam" id="PF00743">
    <property type="entry name" value="FMO-like"/>
    <property type="match status" value="1"/>
</dbReference>
<evidence type="ECO:0000313" key="5">
    <source>
        <dbReference type="EMBL" id="KAK3899399.1"/>
    </source>
</evidence>
<dbReference type="GO" id="GO:0050660">
    <property type="term" value="F:flavin adenine dinucleotide binding"/>
    <property type="evidence" value="ECO:0007669"/>
    <property type="project" value="InterPro"/>
</dbReference>
<dbReference type="FunFam" id="3.50.50.60:FF:000258">
    <property type="entry name" value="Flavin-binding monooxygenase-like protein (AFU_orthologue AFUA_6G01900)"/>
    <property type="match status" value="1"/>
</dbReference>
<reference evidence="5" key="1">
    <citation type="journal article" date="2023" name="Mol. Phylogenet. Evol.">
        <title>Genome-scale phylogeny and comparative genomics of the fungal order Sordariales.</title>
        <authorList>
            <person name="Hensen N."/>
            <person name="Bonometti L."/>
            <person name="Westerberg I."/>
            <person name="Brannstrom I.O."/>
            <person name="Guillou S."/>
            <person name="Cros-Aarteil S."/>
            <person name="Calhoun S."/>
            <person name="Haridas S."/>
            <person name="Kuo A."/>
            <person name="Mondo S."/>
            <person name="Pangilinan J."/>
            <person name="Riley R."/>
            <person name="LaButti K."/>
            <person name="Andreopoulos B."/>
            <person name="Lipzen A."/>
            <person name="Chen C."/>
            <person name="Yan M."/>
            <person name="Daum C."/>
            <person name="Ng V."/>
            <person name="Clum A."/>
            <person name="Steindorff A."/>
            <person name="Ohm R.A."/>
            <person name="Martin F."/>
            <person name="Silar P."/>
            <person name="Natvig D.O."/>
            <person name="Lalanne C."/>
            <person name="Gautier V."/>
            <person name="Ament-Velasquez S.L."/>
            <person name="Kruys A."/>
            <person name="Hutchinson M.I."/>
            <person name="Powell A.J."/>
            <person name="Barry K."/>
            <person name="Miller A.N."/>
            <person name="Grigoriev I.V."/>
            <person name="Debuchy R."/>
            <person name="Gladieux P."/>
            <person name="Hiltunen Thoren M."/>
            <person name="Johannesson H."/>
        </authorList>
    </citation>
    <scope>NUCLEOTIDE SEQUENCE</scope>
    <source>
        <strain evidence="5">CBS 103.79</strain>
    </source>
</reference>
<gene>
    <name evidence="5" type="ORF">C8A05DRAFT_36991</name>
</gene>
<dbReference type="GO" id="GO:0004499">
    <property type="term" value="F:N,N-dimethylaniline monooxygenase activity"/>
    <property type="evidence" value="ECO:0007669"/>
    <property type="project" value="InterPro"/>
</dbReference>
<name>A0AAN6MFS9_9PEZI</name>
<dbReference type="Gene3D" id="3.50.50.60">
    <property type="entry name" value="FAD/NAD(P)-binding domain"/>
    <property type="match status" value="1"/>
</dbReference>
<evidence type="ECO:0000256" key="3">
    <source>
        <dbReference type="ARBA" id="ARBA00022827"/>
    </source>
</evidence>
<evidence type="ECO:0000256" key="2">
    <source>
        <dbReference type="ARBA" id="ARBA00022630"/>
    </source>
</evidence>
<dbReference type="AlphaFoldDB" id="A0AAN6MFS9"/>
<dbReference type="SUPFAM" id="SSF51905">
    <property type="entry name" value="FAD/NAD(P)-binding domain"/>
    <property type="match status" value="1"/>
</dbReference>
<comment type="similarity">
    <text evidence="1">Belongs to the FMO family.</text>
</comment>
<organism evidence="5 6">
    <name type="scientific">Staphylotrichum tortipilum</name>
    <dbReference type="NCBI Taxonomy" id="2831512"/>
    <lineage>
        <taxon>Eukaryota</taxon>
        <taxon>Fungi</taxon>
        <taxon>Dikarya</taxon>
        <taxon>Ascomycota</taxon>
        <taxon>Pezizomycotina</taxon>
        <taxon>Sordariomycetes</taxon>
        <taxon>Sordariomycetidae</taxon>
        <taxon>Sordariales</taxon>
        <taxon>Chaetomiaceae</taxon>
        <taxon>Staphylotrichum</taxon>
    </lineage>
</organism>
<sequence>MANMETLDLVVIGAGVFGLAVAKTYHQLNPDKSLALLDSGSTLGGVWAKDRLYPGLKTNNMLGTYEYPDFPMDPETFGVGPGEHITGEVMHRYLTKYAEKFDILNKIRHGTAVSTAEHKDGPEGGWILTVQDGEGSRQIFAMKLVVATGLTSEPFLPHIDGQEEFGAPMFHGKDFIKHAATLEMAKRVTVFGGTKLAWDAVYAYASRGIKVDWVIRESGHGPAWISPPYVTPLKKWLEKLVHTRMLTWFSPCVWGAADGYPGIRRFFHGTALGRAITNAFWFILGNDVLTLNKYDAHPETKKLKPWSQAMFVASSFSILNYPTDIFDLVRDGTVHVHIADVTRLSAQTVHLSNNTTLPTDALCCVTGWKHLPPVTFLPAGIDAELGLPHTPSSSTLFTPSALSTADDEILISFPRLRAQPVQNANLQPLLSTPGLSSTDALTPSTPLTPWALYRFMVPPSARLLQKRDVAFAGVLLNFSTFLVAHAQAVWLTAYFADELPARVLPPAREGRELVKTVEEVRKETVLHARFGRWRYPAGHGVQFPDFVFDALPYVDLLVGDLGLRVHRKGGWLAEVTEPYGPEDYRDLVGEFAKAVEGRGA</sequence>
<dbReference type="InterPro" id="IPR036188">
    <property type="entry name" value="FAD/NAD-bd_sf"/>
</dbReference>
<evidence type="ECO:0000256" key="4">
    <source>
        <dbReference type="ARBA" id="ARBA00023002"/>
    </source>
</evidence>
<keyword evidence="4" id="KW-0560">Oxidoreductase</keyword>
<accession>A0AAN6MFS9</accession>
<reference evidence="5" key="2">
    <citation type="submission" date="2023-05" db="EMBL/GenBank/DDBJ databases">
        <authorList>
            <consortium name="Lawrence Berkeley National Laboratory"/>
            <person name="Steindorff A."/>
            <person name="Hensen N."/>
            <person name="Bonometti L."/>
            <person name="Westerberg I."/>
            <person name="Brannstrom I.O."/>
            <person name="Guillou S."/>
            <person name="Cros-Aarteil S."/>
            <person name="Calhoun S."/>
            <person name="Haridas S."/>
            <person name="Kuo A."/>
            <person name="Mondo S."/>
            <person name="Pangilinan J."/>
            <person name="Riley R."/>
            <person name="Labutti K."/>
            <person name="Andreopoulos B."/>
            <person name="Lipzen A."/>
            <person name="Chen C."/>
            <person name="Yanf M."/>
            <person name="Daum C."/>
            <person name="Ng V."/>
            <person name="Clum A."/>
            <person name="Ohm R."/>
            <person name="Martin F."/>
            <person name="Silar P."/>
            <person name="Natvig D."/>
            <person name="Lalanne C."/>
            <person name="Gautier V."/>
            <person name="Ament-Velasquez S.L."/>
            <person name="Kruys A."/>
            <person name="Hutchinson M.I."/>
            <person name="Powell A.J."/>
            <person name="Barry K."/>
            <person name="Miller A.N."/>
            <person name="Grigoriev I.V."/>
            <person name="Debuchy R."/>
            <person name="Gladieux P."/>
            <person name="Thoren M.H."/>
            <person name="Johannesson H."/>
        </authorList>
    </citation>
    <scope>NUCLEOTIDE SEQUENCE</scope>
    <source>
        <strain evidence="5">CBS 103.79</strain>
    </source>
</reference>
<keyword evidence="3" id="KW-0274">FAD</keyword>
<dbReference type="InterPro" id="IPR050346">
    <property type="entry name" value="FMO-like"/>
</dbReference>
<evidence type="ECO:0000256" key="1">
    <source>
        <dbReference type="ARBA" id="ARBA00009183"/>
    </source>
</evidence>
<dbReference type="InterPro" id="IPR020946">
    <property type="entry name" value="Flavin_mOase-like"/>
</dbReference>
<dbReference type="Proteomes" id="UP001303889">
    <property type="component" value="Unassembled WGS sequence"/>
</dbReference>
<protein>
    <submittedName>
        <fullName evidence="5">Uncharacterized protein</fullName>
    </submittedName>
</protein>
<dbReference type="PANTHER" id="PTHR23023">
    <property type="entry name" value="DIMETHYLANILINE MONOOXYGENASE"/>
    <property type="match status" value="1"/>
</dbReference>
<comment type="caution">
    <text evidence="5">The sequence shown here is derived from an EMBL/GenBank/DDBJ whole genome shotgun (WGS) entry which is preliminary data.</text>
</comment>
<keyword evidence="2" id="KW-0285">Flavoprotein</keyword>
<evidence type="ECO:0000313" key="6">
    <source>
        <dbReference type="Proteomes" id="UP001303889"/>
    </source>
</evidence>
<dbReference type="GO" id="GO:0050661">
    <property type="term" value="F:NADP binding"/>
    <property type="evidence" value="ECO:0007669"/>
    <property type="project" value="InterPro"/>
</dbReference>
<dbReference type="EMBL" id="MU855791">
    <property type="protein sequence ID" value="KAK3899399.1"/>
    <property type="molecule type" value="Genomic_DNA"/>
</dbReference>
<keyword evidence="6" id="KW-1185">Reference proteome</keyword>